<feature type="signal peptide" evidence="2">
    <location>
        <begin position="1"/>
        <end position="19"/>
    </location>
</feature>
<keyword evidence="2" id="KW-0732">Signal</keyword>
<proteinExistence type="predicted"/>
<feature type="compositionally biased region" description="Basic and acidic residues" evidence="1">
    <location>
        <begin position="45"/>
        <end position="57"/>
    </location>
</feature>
<dbReference type="EMBL" id="CAKOFQ010008785">
    <property type="protein sequence ID" value="CAH2015952.1"/>
    <property type="molecule type" value="Genomic_DNA"/>
</dbReference>
<comment type="caution">
    <text evidence="3">The sequence shown here is derived from an EMBL/GenBank/DDBJ whole genome shotgun (WGS) entry which is preliminary data.</text>
</comment>
<dbReference type="OrthoDB" id="10455361at2759"/>
<sequence>MYTTHASICFILIIGSSYAAPGASPVARANPTPTAKADPTPEAYADAKAEAKAEAKPEPIPVPVPVPGYWLAPLSFGVHKPLFSAYSIECPTIARHAYFSKGYGSGYGYPYPWW</sequence>
<dbReference type="AlphaFoldDB" id="A0A9P0MN59"/>
<name>A0A9P0MN59_ACAOB</name>
<evidence type="ECO:0000256" key="1">
    <source>
        <dbReference type="SAM" id="MobiDB-lite"/>
    </source>
</evidence>
<organism evidence="3 4">
    <name type="scientific">Acanthoscelides obtectus</name>
    <name type="common">Bean weevil</name>
    <name type="synonym">Bruchus obtectus</name>
    <dbReference type="NCBI Taxonomy" id="200917"/>
    <lineage>
        <taxon>Eukaryota</taxon>
        <taxon>Metazoa</taxon>
        <taxon>Ecdysozoa</taxon>
        <taxon>Arthropoda</taxon>
        <taxon>Hexapoda</taxon>
        <taxon>Insecta</taxon>
        <taxon>Pterygota</taxon>
        <taxon>Neoptera</taxon>
        <taxon>Endopterygota</taxon>
        <taxon>Coleoptera</taxon>
        <taxon>Polyphaga</taxon>
        <taxon>Cucujiformia</taxon>
        <taxon>Chrysomeloidea</taxon>
        <taxon>Chrysomelidae</taxon>
        <taxon>Bruchinae</taxon>
        <taxon>Bruchini</taxon>
        <taxon>Acanthoscelides</taxon>
    </lineage>
</organism>
<feature type="chain" id="PRO_5040231468" evidence="2">
    <location>
        <begin position="20"/>
        <end position="114"/>
    </location>
</feature>
<evidence type="ECO:0000313" key="4">
    <source>
        <dbReference type="Proteomes" id="UP001152888"/>
    </source>
</evidence>
<gene>
    <name evidence="3" type="ORF">ACAOBT_LOCUS35058</name>
</gene>
<evidence type="ECO:0000313" key="3">
    <source>
        <dbReference type="EMBL" id="CAH2015952.1"/>
    </source>
</evidence>
<keyword evidence="4" id="KW-1185">Reference proteome</keyword>
<reference evidence="3" key="1">
    <citation type="submission" date="2022-03" db="EMBL/GenBank/DDBJ databases">
        <authorList>
            <person name="Sayadi A."/>
        </authorList>
    </citation>
    <scope>NUCLEOTIDE SEQUENCE</scope>
</reference>
<accession>A0A9P0MN59</accession>
<feature type="region of interest" description="Disordered" evidence="1">
    <location>
        <begin position="23"/>
        <end position="60"/>
    </location>
</feature>
<dbReference type="Proteomes" id="UP001152888">
    <property type="component" value="Unassembled WGS sequence"/>
</dbReference>
<protein>
    <submittedName>
        <fullName evidence="3">Uncharacterized protein</fullName>
    </submittedName>
</protein>
<evidence type="ECO:0000256" key="2">
    <source>
        <dbReference type="SAM" id="SignalP"/>
    </source>
</evidence>